<feature type="transmembrane region" description="Helical" evidence="2">
    <location>
        <begin position="6"/>
        <end position="30"/>
    </location>
</feature>
<keyword evidence="2" id="KW-0812">Transmembrane</keyword>
<dbReference type="RefSeq" id="WP_007170687.1">
    <property type="nucleotide sequence ID" value="NZ_GG770556.1"/>
</dbReference>
<protein>
    <submittedName>
        <fullName evidence="3">Uncharacterized protein</fullName>
    </submittedName>
</protein>
<dbReference type="AlphaFoldDB" id="D5P681"/>
<gene>
    <name evidence="3" type="ORF">HMPREF0591_1666</name>
</gene>
<keyword evidence="4" id="KW-1185">Reference proteome</keyword>
<dbReference type="Proteomes" id="UP000003653">
    <property type="component" value="Unassembled WGS sequence"/>
</dbReference>
<proteinExistence type="predicted"/>
<evidence type="ECO:0000256" key="2">
    <source>
        <dbReference type="SAM" id="Phobius"/>
    </source>
</evidence>
<feature type="region of interest" description="Disordered" evidence="1">
    <location>
        <begin position="100"/>
        <end position="124"/>
    </location>
</feature>
<comment type="caution">
    <text evidence="3">The sequence shown here is derived from an EMBL/GenBank/DDBJ whole genome shotgun (WGS) entry which is preliminary data.</text>
</comment>
<keyword evidence="2" id="KW-0472">Membrane</keyword>
<sequence>MTASDAAFLGSIALGVAIAIAWPTLFQAVRKEFPAEQGRWPSWVKPTVRKYGLLFIVSVFGAVVVAALYHQKSATNPGFWTALLLGVGFESTLEKAIFPKSSNRRHIPGESAPKNVSPPDETTE</sequence>
<name>D5P681_9MYCO</name>
<reference evidence="3 4" key="1">
    <citation type="submission" date="2010-04" db="EMBL/GenBank/DDBJ databases">
        <authorList>
            <person name="Muzny D."/>
            <person name="Qin X."/>
            <person name="Deng J."/>
            <person name="Jiang H."/>
            <person name="Liu Y."/>
            <person name="Qu J."/>
            <person name="Song X.-Z."/>
            <person name="Zhang L."/>
            <person name="Thornton R."/>
            <person name="Coyle M."/>
            <person name="Francisco L."/>
            <person name="Jackson L."/>
            <person name="Javaid M."/>
            <person name="Korchina V."/>
            <person name="Kovar C."/>
            <person name="Mata R."/>
            <person name="Mathew T."/>
            <person name="Ngo R."/>
            <person name="Nguyen L."/>
            <person name="Nguyen N."/>
            <person name="Okwuonu G."/>
            <person name="Ongeri F."/>
            <person name="Pham C."/>
            <person name="Simmons D."/>
            <person name="Wilczek-Boney K."/>
            <person name="Hale W."/>
            <person name="Jakkamsetti A."/>
            <person name="Pham P."/>
            <person name="Ruth R."/>
            <person name="San Lucas F."/>
            <person name="Warren J."/>
            <person name="Zhang J."/>
            <person name="Zhao Z."/>
            <person name="Zhou C."/>
            <person name="Zhu D."/>
            <person name="Lee S."/>
            <person name="Bess C."/>
            <person name="Blankenburg K."/>
            <person name="Forbes L."/>
            <person name="Fu Q."/>
            <person name="Gubbala S."/>
            <person name="Hirani K."/>
            <person name="Jayaseelan J.C."/>
            <person name="Lara F."/>
            <person name="Munidasa M."/>
            <person name="Palculict T."/>
            <person name="Patil S."/>
            <person name="Pu L.-L."/>
            <person name="Saada N."/>
            <person name="Tang L."/>
            <person name="Weissenberger G."/>
            <person name="Zhu Y."/>
            <person name="Hemphill L."/>
            <person name="Shang Y."/>
            <person name="Youmans B."/>
            <person name="Ayvaz T."/>
            <person name="Ross M."/>
            <person name="Santibanez J."/>
            <person name="Aqrawi P."/>
            <person name="Gross S."/>
            <person name="Joshi V."/>
            <person name="Fowler G."/>
            <person name="Nazareth L."/>
            <person name="Reid J."/>
            <person name="Worley K."/>
            <person name="Petrosino J."/>
            <person name="Highlander S."/>
            <person name="Gibbs R."/>
        </authorList>
    </citation>
    <scope>NUCLEOTIDE SEQUENCE [LARGE SCALE GENOMIC DNA]</scope>
    <source>
        <strain evidence="3 4">ATCC BAA-614</strain>
    </source>
</reference>
<keyword evidence="2" id="KW-1133">Transmembrane helix</keyword>
<evidence type="ECO:0000256" key="1">
    <source>
        <dbReference type="SAM" id="MobiDB-lite"/>
    </source>
</evidence>
<dbReference type="EMBL" id="ADNV01000122">
    <property type="protein sequence ID" value="EFG78423.1"/>
    <property type="molecule type" value="Genomic_DNA"/>
</dbReference>
<evidence type="ECO:0000313" key="4">
    <source>
        <dbReference type="Proteomes" id="UP000003653"/>
    </source>
</evidence>
<dbReference type="HOGENOM" id="CLU_2001359_0_0_11"/>
<feature type="transmembrane region" description="Helical" evidence="2">
    <location>
        <begin position="51"/>
        <end position="71"/>
    </location>
</feature>
<evidence type="ECO:0000313" key="3">
    <source>
        <dbReference type="EMBL" id="EFG78423.1"/>
    </source>
</evidence>
<organism evidence="3 4">
    <name type="scientific">Mycobacterium parascrofulaceum ATCC BAA-614</name>
    <dbReference type="NCBI Taxonomy" id="525368"/>
    <lineage>
        <taxon>Bacteria</taxon>
        <taxon>Bacillati</taxon>
        <taxon>Actinomycetota</taxon>
        <taxon>Actinomycetes</taxon>
        <taxon>Mycobacteriales</taxon>
        <taxon>Mycobacteriaceae</taxon>
        <taxon>Mycobacterium</taxon>
        <taxon>Mycobacterium simiae complex</taxon>
    </lineage>
</organism>
<accession>D5P681</accession>